<feature type="region of interest" description="Disordered" evidence="5">
    <location>
        <begin position="162"/>
        <end position="206"/>
    </location>
</feature>
<dbReference type="OrthoDB" id="2149296at2759"/>
<protein>
    <submittedName>
        <fullName evidence="6">WD40 repeat-like protein</fullName>
    </submittedName>
</protein>
<dbReference type="InterPro" id="IPR001680">
    <property type="entry name" value="WD40_rpt"/>
</dbReference>
<feature type="repeat" description="WD" evidence="3">
    <location>
        <begin position="573"/>
        <end position="595"/>
    </location>
</feature>
<evidence type="ECO:0000256" key="1">
    <source>
        <dbReference type="ARBA" id="ARBA00022574"/>
    </source>
</evidence>
<feature type="compositionally biased region" description="Basic residues" evidence="5">
    <location>
        <begin position="7"/>
        <end position="24"/>
    </location>
</feature>
<dbReference type="EMBL" id="MCFG01000281">
    <property type="protein sequence ID" value="ORX76737.1"/>
    <property type="molecule type" value="Genomic_DNA"/>
</dbReference>
<evidence type="ECO:0000256" key="3">
    <source>
        <dbReference type="PROSITE-ProRule" id="PRU00221"/>
    </source>
</evidence>
<dbReference type="AlphaFoldDB" id="A0A1Y1WT73"/>
<dbReference type="PROSITE" id="PS50082">
    <property type="entry name" value="WD_REPEATS_2"/>
    <property type="match status" value="2"/>
</dbReference>
<feature type="region of interest" description="Disordered" evidence="5">
    <location>
        <begin position="1"/>
        <end position="110"/>
    </location>
</feature>
<feature type="compositionally biased region" description="Low complexity" evidence="5">
    <location>
        <begin position="87"/>
        <end position="110"/>
    </location>
</feature>
<dbReference type="SUPFAM" id="SSF50978">
    <property type="entry name" value="WD40 repeat-like"/>
    <property type="match status" value="1"/>
</dbReference>
<dbReference type="STRING" id="1754192.A0A1Y1WT73"/>
<keyword evidence="4" id="KW-0175">Coiled coil</keyword>
<dbReference type="InterPro" id="IPR015943">
    <property type="entry name" value="WD40/YVTN_repeat-like_dom_sf"/>
</dbReference>
<feature type="repeat" description="WD" evidence="3">
    <location>
        <begin position="498"/>
        <end position="538"/>
    </location>
</feature>
<reference evidence="6 7" key="1">
    <citation type="submission" date="2016-08" db="EMBL/GenBank/DDBJ databases">
        <title>A Parts List for Fungal Cellulosomes Revealed by Comparative Genomics.</title>
        <authorList>
            <consortium name="DOE Joint Genome Institute"/>
            <person name="Haitjema C.H."/>
            <person name="Gilmore S.P."/>
            <person name="Henske J.K."/>
            <person name="Solomon K.V."/>
            <person name="De Groot R."/>
            <person name="Kuo A."/>
            <person name="Mondo S.J."/>
            <person name="Salamov A.A."/>
            <person name="Labutti K."/>
            <person name="Zhao Z."/>
            <person name="Chiniquy J."/>
            <person name="Barry K."/>
            <person name="Brewer H.M."/>
            <person name="Purvine S.O."/>
            <person name="Wright A.T."/>
            <person name="Boxma B."/>
            <person name="Van Alen T."/>
            <person name="Hackstein J.H."/>
            <person name="Baker S.E."/>
            <person name="Grigoriev I.V."/>
            <person name="O'Malley M.A."/>
        </authorList>
    </citation>
    <scope>NUCLEOTIDE SEQUENCE [LARGE SCALE GENOMIC DNA]</scope>
    <source>
        <strain evidence="6 7">S4</strain>
    </source>
</reference>
<keyword evidence="7" id="KW-1185">Reference proteome</keyword>
<dbReference type="GO" id="GO:0080008">
    <property type="term" value="C:Cul4-RING E3 ubiquitin ligase complex"/>
    <property type="evidence" value="ECO:0007669"/>
    <property type="project" value="TreeGrafter"/>
</dbReference>
<feature type="compositionally biased region" description="Low complexity" evidence="5">
    <location>
        <begin position="47"/>
        <end position="73"/>
    </location>
</feature>
<dbReference type="PANTHER" id="PTHR44472">
    <property type="entry name" value="DDB1- AND CUL4-ASSOCIATED FACTOR 4-RELATED"/>
    <property type="match status" value="1"/>
</dbReference>
<comment type="caution">
    <text evidence="6">The sequence shown here is derived from an EMBL/GenBank/DDBJ whole genome shotgun (WGS) entry which is preliminary data.</text>
</comment>
<reference evidence="6 7" key="2">
    <citation type="submission" date="2016-08" db="EMBL/GenBank/DDBJ databases">
        <title>Pervasive Adenine N6-methylation of Active Genes in Fungi.</title>
        <authorList>
            <consortium name="DOE Joint Genome Institute"/>
            <person name="Mondo S.J."/>
            <person name="Dannebaum R.O."/>
            <person name="Kuo R.C."/>
            <person name="Labutti K."/>
            <person name="Haridas S."/>
            <person name="Kuo A."/>
            <person name="Salamov A."/>
            <person name="Ahrendt S.R."/>
            <person name="Lipzen A."/>
            <person name="Sullivan W."/>
            <person name="Andreopoulos W.B."/>
            <person name="Clum A."/>
            <person name="Lindquist E."/>
            <person name="Daum C."/>
            <person name="Ramamoorthy G.K."/>
            <person name="Gryganskyi A."/>
            <person name="Culley D."/>
            <person name="Magnuson J.K."/>
            <person name="James T.Y."/>
            <person name="O'Malley M.A."/>
            <person name="Stajich J.E."/>
            <person name="Spatafora J.W."/>
            <person name="Visel A."/>
            <person name="Grigoriev I.V."/>
        </authorList>
    </citation>
    <scope>NUCLEOTIDE SEQUENCE [LARGE SCALE GENOMIC DNA]</scope>
    <source>
        <strain evidence="6 7">S4</strain>
    </source>
</reference>
<evidence type="ECO:0000313" key="7">
    <source>
        <dbReference type="Proteomes" id="UP000193944"/>
    </source>
</evidence>
<dbReference type="InterPro" id="IPR036322">
    <property type="entry name" value="WD40_repeat_dom_sf"/>
</dbReference>
<feature type="coiled-coil region" evidence="4">
    <location>
        <begin position="240"/>
        <end position="267"/>
    </location>
</feature>
<gene>
    <name evidence="6" type="ORF">BCR32DRAFT_329218</name>
</gene>
<dbReference type="Gene3D" id="2.130.10.10">
    <property type="entry name" value="YVTN repeat-like/Quinoprotein amine dehydrogenase"/>
    <property type="match status" value="1"/>
</dbReference>
<sequence>MDNIKRNNSKNKGKKAFNYKKNRNRSNSDFSQSNNEKKNHFKYIAGSSSNTTNNNNTNTNNNSNNKFGTNTSTKKNKCKRKASIISNDNNSHYTNNNKKKNGNINHYNSNSGDSLSKSLLKLKLKQSFNAERENKKNYSSSSSRHFKNKSFNNYGNGYGYEASSSSNSNSYYHSNHYSSTSTSEFSNSNSNNLTHSSSDNNNEPNILNIPGYYYDKEKKKYFKIQKNGLSTSNYSQSLVTQKIKEEKNKQQQDLEKIKIKIHNKDNNIRALLLNRELGTIIGENNIEKYIYNKLFSNIKCKRTTRHQEISHISLSSSGKIIALGHINGYASIKVQGNNNNENSLYSCAKIASSKVSSIKVYENDNINYHIFATSLGGEAEPGTLNIYKYNINNHNDEFIPVFSLVKKVTYKNSTIQCCSISNSLESFITLGDRFNALIHSNINSICSDIKYNTISMPTKTDILVQKSTNNHLLYNGCRNGSIEIIDLQNLKLNTSKNFIKHKSSVCDIQQINDNLFISNSMDGKIYIWDIRGGTTTINSKFDHNKNWIVQELYGNINEYLKNNIAINSFKNTIVTAGQDGQVRAWNINSGEMVFSKHLPNYVNNTTTTIQIDQSDSLISFWTANSVNLSLWNLRF</sequence>
<proteinExistence type="predicted"/>
<feature type="compositionally biased region" description="Low complexity" evidence="5">
    <location>
        <begin position="162"/>
        <end position="202"/>
    </location>
</feature>
<evidence type="ECO:0000256" key="2">
    <source>
        <dbReference type="ARBA" id="ARBA00022737"/>
    </source>
</evidence>
<organism evidence="6 7">
    <name type="scientific">Anaeromyces robustus</name>
    <dbReference type="NCBI Taxonomy" id="1754192"/>
    <lineage>
        <taxon>Eukaryota</taxon>
        <taxon>Fungi</taxon>
        <taxon>Fungi incertae sedis</taxon>
        <taxon>Chytridiomycota</taxon>
        <taxon>Chytridiomycota incertae sedis</taxon>
        <taxon>Neocallimastigomycetes</taxon>
        <taxon>Neocallimastigales</taxon>
        <taxon>Neocallimastigaceae</taxon>
        <taxon>Anaeromyces</taxon>
    </lineage>
</organism>
<dbReference type="SMART" id="SM00320">
    <property type="entry name" value="WD40"/>
    <property type="match status" value="2"/>
</dbReference>
<dbReference type="PANTHER" id="PTHR44472:SF1">
    <property type="entry name" value="DDB1 AND CUL4 ASSOCIATED FACTOR 4"/>
    <property type="match status" value="1"/>
</dbReference>
<evidence type="ECO:0000313" key="6">
    <source>
        <dbReference type="EMBL" id="ORX76737.1"/>
    </source>
</evidence>
<feature type="compositionally biased region" description="Polar residues" evidence="5">
    <location>
        <begin position="25"/>
        <end position="34"/>
    </location>
</feature>
<evidence type="ECO:0000256" key="5">
    <source>
        <dbReference type="SAM" id="MobiDB-lite"/>
    </source>
</evidence>
<dbReference type="InterPro" id="IPR052254">
    <property type="entry name" value="CUL4-DDB1_E3_ligase_receptor"/>
</dbReference>
<accession>A0A1Y1WT73</accession>
<keyword evidence="1 3" id="KW-0853">WD repeat</keyword>
<keyword evidence="2" id="KW-0677">Repeat</keyword>
<dbReference type="Proteomes" id="UP000193944">
    <property type="component" value="Unassembled WGS sequence"/>
</dbReference>
<name>A0A1Y1WT73_9FUNG</name>
<evidence type="ECO:0000256" key="4">
    <source>
        <dbReference type="SAM" id="Coils"/>
    </source>
</evidence>